<dbReference type="AlphaFoldDB" id="A0A7M1AW18"/>
<sequence length="185" mass="21773">MKTKLTDFMQHLYHEIDDEEKAEEYLENAIPFIGLIIMYFNSLESSLDSVLCERFTDRTDSTGLIVLSKMSFSAKVDLLKRFCDDFQIALDKNLIGYEQLVNDLKESAKLRNLVAHANWESTNEEGYAFVKLRMSKNGMQQEYVQFTEESLQKIIELIIKTKYNLYEFWEHRNNILHETSSTEQT</sequence>
<keyword evidence="2" id="KW-1185">Reference proteome</keyword>
<proteinExistence type="predicted"/>
<evidence type="ECO:0000313" key="2">
    <source>
        <dbReference type="Proteomes" id="UP000593910"/>
    </source>
</evidence>
<dbReference type="Proteomes" id="UP000593910">
    <property type="component" value="Chromosome"/>
</dbReference>
<protein>
    <submittedName>
        <fullName evidence="1">Uncharacterized protein</fullName>
    </submittedName>
</protein>
<dbReference type="KEGG" id="smax:FJR03_01860"/>
<reference evidence="1 2" key="1">
    <citation type="submission" date="2019-06" db="EMBL/GenBank/DDBJ databases">
        <title>Sulfurimonas gotlandica sp. nov., a chemoautotrophic and psychrotolerant epsilonproteobacterium isolated from a pelagic redoxcline, and an emended description of the genus Sulfurimonas.</title>
        <authorList>
            <person name="Wang S."/>
            <person name="Jiang L."/>
            <person name="Shao Z."/>
        </authorList>
    </citation>
    <scope>NUCLEOTIDE SEQUENCE [LARGE SCALE GENOMIC DNA]</scope>
    <source>
        <strain evidence="1 2">B2</strain>
    </source>
</reference>
<gene>
    <name evidence="1" type="ORF">FJR03_01860</name>
</gene>
<name>A0A7M1AW18_9BACT</name>
<dbReference type="RefSeq" id="WP_193113972.1">
    <property type="nucleotide sequence ID" value="NZ_CP041165.1"/>
</dbReference>
<dbReference type="EMBL" id="CP041165">
    <property type="protein sequence ID" value="QOP40552.1"/>
    <property type="molecule type" value="Genomic_DNA"/>
</dbReference>
<evidence type="ECO:0000313" key="1">
    <source>
        <dbReference type="EMBL" id="QOP40552.1"/>
    </source>
</evidence>
<organism evidence="1 2">
    <name type="scientific">Sulfurimonas marina</name>
    <dbReference type="NCBI Taxonomy" id="2590551"/>
    <lineage>
        <taxon>Bacteria</taxon>
        <taxon>Pseudomonadati</taxon>
        <taxon>Campylobacterota</taxon>
        <taxon>Epsilonproteobacteria</taxon>
        <taxon>Campylobacterales</taxon>
        <taxon>Sulfurimonadaceae</taxon>
        <taxon>Sulfurimonas</taxon>
    </lineage>
</organism>
<accession>A0A7M1AW18</accession>